<dbReference type="SFLD" id="SFLDG01144">
    <property type="entry name" value="C2.B.4:_PGP_Like"/>
    <property type="match status" value="1"/>
</dbReference>
<dbReference type="PROSITE" id="PS01228">
    <property type="entry name" value="COF_1"/>
    <property type="match status" value="1"/>
</dbReference>
<dbReference type="InterPro" id="IPR036412">
    <property type="entry name" value="HAD-like_sf"/>
</dbReference>
<proteinExistence type="predicted"/>
<dbReference type="CDD" id="cd07516">
    <property type="entry name" value="HAD_Pase"/>
    <property type="match status" value="1"/>
</dbReference>
<gene>
    <name evidence="1" type="ORF">CBP76_10595</name>
</gene>
<dbReference type="SUPFAM" id="SSF56784">
    <property type="entry name" value="HAD-like"/>
    <property type="match status" value="1"/>
</dbReference>
<dbReference type="GO" id="GO:0016791">
    <property type="term" value="F:phosphatase activity"/>
    <property type="evidence" value="ECO:0007669"/>
    <property type="project" value="TreeGrafter"/>
</dbReference>
<organism evidence="1 2">
    <name type="scientific">Companilactobacillus nuruki</name>
    <dbReference type="NCBI Taxonomy" id="1993540"/>
    <lineage>
        <taxon>Bacteria</taxon>
        <taxon>Bacillati</taxon>
        <taxon>Bacillota</taxon>
        <taxon>Bacilli</taxon>
        <taxon>Lactobacillales</taxon>
        <taxon>Lactobacillaceae</taxon>
        <taxon>Companilactobacillus</taxon>
    </lineage>
</organism>
<dbReference type="PANTHER" id="PTHR10000:SF8">
    <property type="entry name" value="HAD SUPERFAMILY HYDROLASE-LIKE, TYPE 3"/>
    <property type="match status" value="1"/>
</dbReference>
<evidence type="ECO:0000313" key="2">
    <source>
        <dbReference type="Proteomes" id="UP000235649"/>
    </source>
</evidence>
<protein>
    <submittedName>
        <fullName evidence="1">Hydrolase</fullName>
    </submittedName>
</protein>
<accession>A0A2N7ARQ0</accession>
<dbReference type="Proteomes" id="UP000235649">
    <property type="component" value="Unassembled WGS sequence"/>
</dbReference>
<keyword evidence="2" id="KW-1185">Reference proteome</keyword>
<dbReference type="SFLD" id="SFLDG01140">
    <property type="entry name" value="C2.B:_Phosphomannomutase_and_P"/>
    <property type="match status" value="1"/>
</dbReference>
<dbReference type="PANTHER" id="PTHR10000">
    <property type="entry name" value="PHOSPHOSERINE PHOSPHATASE"/>
    <property type="match status" value="1"/>
</dbReference>
<keyword evidence="1" id="KW-0378">Hydrolase</keyword>
<dbReference type="RefSeq" id="WP_102196845.1">
    <property type="nucleotide sequence ID" value="NZ_NIPR01000052.1"/>
</dbReference>
<dbReference type="InterPro" id="IPR023214">
    <property type="entry name" value="HAD_sf"/>
</dbReference>
<reference evidence="1 2" key="1">
    <citation type="submission" date="2017-05" db="EMBL/GenBank/DDBJ databases">
        <title>Lactobacillus nurukis nov., sp. nov., isolated from nuruk.</title>
        <authorList>
            <person name="Kim S.-J."/>
        </authorList>
    </citation>
    <scope>NUCLEOTIDE SEQUENCE [LARGE SCALE GENOMIC DNA]</scope>
    <source>
        <strain evidence="1 2">SYF10-1a</strain>
    </source>
</reference>
<dbReference type="PROSITE" id="PS01229">
    <property type="entry name" value="COF_2"/>
    <property type="match status" value="1"/>
</dbReference>
<dbReference type="InterPro" id="IPR000150">
    <property type="entry name" value="Cof"/>
</dbReference>
<dbReference type="NCBIfam" id="TIGR01484">
    <property type="entry name" value="HAD-SF-IIB"/>
    <property type="match status" value="1"/>
</dbReference>
<dbReference type="EMBL" id="NIPR01000052">
    <property type="protein sequence ID" value="PMD68050.1"/>
    <property type="molecule type" value="Genomic_DNA"/>
</dbReference>
<dbReference type="NCBIfam" id="TIGR00099">
    <property type="entry name" value="Cof-subfamily"/>
    <property type="match status" value="1"/>
</dbReference>
<dbReference type="AlphaFoldDB" id="A0A2N7ARQ0"/>
<dbReference type="Gene3D" id="3.30.1240.10">
    <property type="match status" value="1"/>
</dbReference>
<dbReference type="Pfam" id="PF08282">
    <property type="entry name" value="Hydrolase_3"/>
    <property type="match status" value="1"/>
</dbReference>
<sequence length="273" mass="30755">MIMVIKLILSDIDGTILNDNNEVDSDLKQTVKELKNKDIPFVLASARSPKGMLPIAKELGVLNNPIACYNGALVIKDLQNDEYSKILSHELNVEEVKRIIKTVHDKYNNVSINLYSGSDWYAENLDKWVKIESEITNLTPILTDFDKLIENNPVHKILLVSEPDEISVLLNDLERSNYDDSSFYLSKPNYLEITNSQVSKEKALRELTSTYNLSLDQTMTLGDNYNDIPMLKIAGLGVAMENAPTDVKDFADAITEDNNKNGVSKAIKKYVLR</sequence>
<dbReference type="SFLD" id="SFLDS00003">
    <property type="entry name" value="Haloacid_Dehalogenase"/>
    <property type="match status" value="1"/>
</dbReference>
<dbReference type="Gene3D" id="3.40.50.1000">
    <property type="entry name" value="HAD superfamily/HAD-like"/>
    <property type="match status" value="1"/>
</dbReference>
<name>A0A2N7ARQ0_9LACO</name>
<dbReference type="OrthoDB" id="9790031at2"/>
<comment type="caution">
    <text evidence="1">The sequence shown here is derived from an EMBL/GenBank/DDBJ whole genome shotgun (WGS) entry which is preliminary data.</text>
</comment>
<evidence type="ECO:0000313" key="1">
    <source>
        <dbReference type="EMBL" id="PMD68050.1"/>
    </source>
</evidence>
<dbReference type="GO" id="GO:0000287">
    <property type="term" value="F:magnesium ion binding"/>
    <property type="evidence" value="ECO:0007669"/>
    <property type="project" value="TreeGrafter"/>
</dbReference>
<dbReference type="GO" id="GO:0005829">
    <property type="term" value="C:cytosol"/>
    <property type="evidence" value="ECO:0007669"/>
    <property type="project" value="TreeGrafter"/>
</dbReference>
<dbReference type="InterPro" id="IPR006379">
    <property type="entry name" value="HAD-SF_hydro_IIB"/>
</dbReference>